<dbReference type="InterPro" id="IPR004518">
    <property type="entry name" value="MazG-like_dom"/>
</dbReference>
<evidence type="ECO:0000313" key="3">
    <source>
        <dbReference type="EMBL" id="MPV86666.1"/>
    </source>
</evidence>
<dbReference type="RefSeq" id="WP_152810661.1">
    <property type="nucleotide sequence ID" value="NZ_WHNW01000010.1"/>
</dbReference>
<dbReference type="InParanoid" id="A0A6N7F458"/>
<dbReference type="Proteomes" id="UP000471298">
    <property type="component" value="Unassembled WGS sequence"/>
</dbReference>
<dbReference type="CDD" id="cd11529">
    <property type="entry name" value="NTP-PPase_MazG_Cterm"/>
    <property type="match status" value="1"/>
</dbReference>
<dbReference type="CDD" id="cd11528">
    <property type="entry name" value="NTP-PPase_MazG_Nterm"/>
    <property type="match status" value="1"/>
</dbReference>
<dbReference type="InterPro" id="IPR011551">
    <property type="entry name" value="NTP_PyrPHydrolase_MazG"/>
</dbReference>
<dbReference type="GO" id="GO:0006203">
    <property type="term" value="P:dGTP catabolic process"/>
    <property type="evidence" value="ECO:0007669"/>
    <property type="project" value="TreeGrafter"/>
</dbReference>
<keyword evidence="3" id="KW-0378">Hydrolase</keyword>
<sequence length="298" mass="33526">MTVNIQPLVDLIARLRHPETGCEWDLAQTANSLLPMTQDELYELFDAIQSNEPTHVCEELGDVLFHLAFYARIAEEQGTFNLQSVIDAVVDKMVRRHPHIFAGKVYANREEQKADWHRIKAKEKASEVSPYPQLSAITDEDFLSKSIIGKASFEQSLQAQALLATLGFDWSTASPVVEKIREECDELEEVLDEMLENSHDDTNKEKTLTKMTEEYGDLLFAVVNLGRKLSISPDAALRQANHKFLARSQAMLAMSDGADAFAALSLSEKEALWQRVKQGEMQGEKDEIQGENQGRVSE</sequence>
<dbReference type="GO" id="GO:0047429">
    <property type="term" value="F:nucleoside triphosphate diphosphatase activity"/>
    <property type="evidence" value="ECO:0007669"/>
    <property type="project" value="UniProtKB-EC"/>
</dbReference>
<dbReference type="GO" id="GO:0046052">
    <property type="term" value="P:UTP catabolic process"/>
    <property type="evidence" value="ECO:0007669"/>
    <property type="project" value="TreeGrafter"/>
</dbReference>
<dbReference type="GO" id="GO:0006950">
    <property type="term" value="P:response to stress"/>
    <property type="evidence" value="ECO:0007669"/>
    <property type="project" value="UniProtKB-ARBA"/>
</dbReference>
<dbReference type="Pfam" id="PF03819">
    <property type="entry name" value="MazG"/>
    <property type="match status" value="1"/>
</dbReference>
<gene>
    <name evidence="3" type="primary">mazG</name>
    <name evidence="3" type="ORF">GCU85_08010</name>
</gene>
<accession>A0A6N7F458</accession>
<evidence type="ECO:0000256" key="1">
    <source>
        <dbReference type="SAM" id="MobiDB-lite"/>
    </source>
</evidence>
<dbReference type="InterPro" id="IPR048011">
    <property type="entry name" value="NTP-PPase_MazG-like_C"/>
</dbReference>
<name>A0A6N7F458_9GAMM</name>
<dbReference type="FunCoup" id="A0A6N7F458">
    <property type="interactions" value="229"/>
</dbReference>
<dbReference type="AlphaFoldDB" id="A0A6N7F458"/>
<evidence type="ECO:0000259" key="2">
    <source>
        <dbReference type="Pfam" id="PF03819"/>
    </source>
</evidence>
<feature type="region of interest" description="Disordered" evidence="1">
    <location>
        <begin position="277"/>
        <end position="298"/>
    </location>
</feature>
<dbReference type="EC" id="3.6.1.9" evidence="3"/>
<dbReference type="SUPFAM" id="SSF101386">
    <property type="entry name" value="all-alpha NTP pyrophosphatases"/>
    <property type="match status" value="2"/>
</dbReference>
<dbReference type="EMBL" id="WHNW01000010">
    <property type="protein sequence ID" value="MPV86666.1"/>
    <property type="molecule type" value="Genomic_DNA"/>
</dbReference>
<keyword evidence="4" id="KW-1185">Reference proteome</keyword>
<protein>
    <submittedName>
        <fullName evidence="3">Nucleoside triphosphate pyrophosphohydrolase</fullName>
        <ecNumber evidence="3">3.6.1.9</ecNumber>
    </submittedName>
</protein>
<dbReference type="NCBIfam" id="NF007113">
    <property type="entry name" value="PRK09562.1"/>
    <property type="match status" value="1"/>
</dbReference>
<dbReference type="GO" id="GO:0046076">
    <property type="term" value="P:dTTP catabolic process"/>
    <property type="evidence" value="ECO:0007669"/>
    <property type="project" value="TreeGrafter"/>
</dbReference>
<evidence type="ECO:0000313" key="4">
    <source>
        <dbReference type="Proteomes" id="UP000471298"/>
    </source>
</evidence>
<comment type="caution">
    <text evidence="3">The sequence shown here is derived from an EMBL/GenBank/DDBJ whole genome shotgun (WGS) entry which is preliminary data.</text>
</comment>
<dbReference type="Gene3D" id="1.10.287.1080">
    <property type="entry name" value="MazG-like"/>
    <property type="match status" value="2"/>
</dbReference>
<dbReference type="InterPro" id="IPR048015">
    <property type="entry name" value="NTP-PPase_MazG-like_N"/>
</dbReference>
<dbReference type="GO" id="GO:0046061">
    <property type="term" value="P:dATP catabolic process"/>
    <property type="evidence" value="ECO:0007669"/>
    <property type="project" value="TreeGrafter"/>
</dbReference>
<dbReference type="GO" id="GO:0046081">
    <property type="term" value="P:dUTP catabolic process"/>
    <property type="evidence" value="ECO:0007669"/>
    <property type="project" value="TreeGrafter"/>
</dbReference>
<reference evidence="3 4" key="1">
    <citation type="submission" date="2019-10" db="EMBL/GenBank/DDBJ databases">
        <title>Cardiobacteriales fam. a chemoheterotrophic member of the order Cardiobacteriales, and proposal of Cardiobacteriales fam. nov.</title>
        <authorList>
            <person name="Wang C."/>
        </authorList>
    </citation>
    <scope>NUCLEOTIDE SEQUENCE [LARGE SCALE GENOMIC DNA]</scope>
    <source>
        <strain evidence="3 4">ML27</strain>
    </source>
</reference>
<dbReference type="NCBIfam" id="TIGR00444">
    <property type="entry name" value="mazG"/>
    <property type="match status" value="1"/>
</dbReference>
<feature type="domain" description="NTP pyrophosphohydrolase MazG-like" evidence="2">
    <location>
        <begin position="28"/>
        <end position="101"/>
    </location>
</feature>
<dbReference type="FunFam" id="1.10.287.1080:FF:000001">
    <property type="entry name" value="Nucleoside triphosphate pyrophosphohydrolase"/>
    <property type="match status" value="1"/>
</dbReference>
<dbReference type="PANTHER" id="PTHR30522">
    <property type="entry name" value="NUCLEOSIDE TRIPHOSPHATE PYROPHOSPHOHYDROLASE"/>
    <property type="match status" value="1"/>
</dbReference>
<dbReference type="GO" id="GO:0046047">
    <property type="term" value="P:TTP catabolic process"/>
    <property type="evidence" value="ECO:0007669"/>
    <property type="project" value="TreeGrafter"/>
</dbReference>
<dbReference type="PANTHER" id="PTHR30522:SF0">
    <property type="entry name" value="NUCLEOSIDE TRIPHOSPHATE PYROPHOSPHOHYDROLASE"/>
    <property type="match status" value="1"/>
</dbReference>
<proteinExistence type="predicted"/>
<organism evidence="3 4">
    <name type="scientific">Ostreibacterium oceani</name>
    <dbReference type="NCBI Taxonomy" id="2654998"/>
    <lineage>
        <taxon>Bacteria</taxon>
        <taxon>Pseudomonadati</taxon>
        <taxon>Pseudomonadota</taxon>
        <taxon>Gammaproteobacteria</taxon>
        <taxon>Cardiobacteriales</taxon>
        <taxon>Ostreibacteriaceae</taxon>
        <taxon>Ostreibacterium</taxon>
    </lineage>
</organism>